<dbReference type="Gene3D" id="1.20.1250.20">
    <property type="entry name" value="MFS general substrate transporter like domains"/>
    <property type="match status" value="1"/>
</dbReference>
<comment type="caution">
    <text evidence="14">The sequence shown here is derived from an EMBL/GenBank/DDBJ whole genome shotgun (WGS) entry which is preliminary data.</text>
</comment>
<keyword evidence="9" id="KW-0739">Sodium transport</keyword>
<feature type="transmembrane region" description="Helical" evidence="12">
    <location>
        <begin position="90"/>
        <end position="110"/>
    </location>
</feature>
<evidence type="ECO:0000256" key="7">
    <source>
        <dbReference type="ARBA" id="ARBA00023053"/>
    </source>
</evidence>
<gene>
    <name evidence="14" type="ORF">PARMNEM_LOCUS1729</name>
</gene>
<comment type="subcellular location">
    <subcellularLocation>
        <location evidence="1">Membrane</location>
        <topology evidence="1">Multi-pass membrane protein</topology>
    </subcellularLocation>
</comment>
<feature type="transmembrane region" description="Helical" evidence="12">
    <location>
        <begin position="151"/>
        <end position="175"/>
    </location>
</feature>
<feature type="transmembrane region" description="Helical" evidence="12">
    <location>
        <begin position="21"/>
        <end position="43"/>
    </location>
</feature>
<sequence length="457" mass="50675">MGNEKIENVRPKGLGVRHAQTFLLFLAMLFAFSMRVNMSMAIVDMTNPEREEHFDWSHSVQSMILSSFFWGYIILQLPAGELARHVGGKILMTIAVSVNSLLSLLMPLAAKHGGWQLVCACRVLQGLTQGFVYPTMHHLVSQWIPLEENGLLATIIYAGAQLGIAFQLIISGFIAAAWGWQAIFYTNAVLGLSWTVAYVLLGSASPEQSEIISNEELKYIQRSLGRVDNQKCQPAPWSKIVTCLPLWAAVISHCGQNWGFFTLMTEMPTYMAKVLGVNLKNNGVLSSLPYLAMFLLSFPMGMMTDIILGHGWISTSNTRRLFNTIGLWGPAIALLGLSYTPEGNTLLAVIMLTLSVGVNAGQYAGYMLVIIDLAPNFSGSMMGISNFFANIISIIAPLVCGFIVQDETDPAEWRKVFFLASGVYFITNLFFLIFMTSKKQPWNEHEKETDIEMKSPK</sequence>
<name>A0AAV1KBW2_9NEOP</name>
<keyword evidence="4 12" id="KW-0812">Transmembrane</keyword>
<dbReference type="GO" id="GO:0006814">
    <property type="term" value="P:sodium ion transport"/>
    <property type="evidence" value="ECO:0007669"/>
    <property type="project" value="UniProtKB-KW"/>
</dbReference>
<keyword evidence="5" id="KW-0769">Symport</keyword>
<dbReference type="PANTHER" id="PTHR11662">
    <property type="entry name" value="SOLUTE CARRIER FAMILY 17"/>
    <property type="match status" value="1"/>
</dbReference>
<evidence type="ECO:0000259" key="13">
    <source>
        <dbReference type="PROSITE" id="PS50850"/>
    </source>
</evidence>
<dbReference type="Gene3D" id="1.20.120.540">
    <property type="entry name" value="Voltage-gated potassium channels"/>
    <property type="match status" value="1"/>
</dbReference>
<dbReference type="EMBL" id="CAVLGL010000013">
    <property type="protein sequence ID" value="CAK1579844.1"/>
    <property type="molecule type" value="Genomic_DNA"/>
</dbReference>
<dbReference type="InterPro" id="IPR011701">
    <property type="entry name" value="MFS"/>
</dbReference>
<dbReference type="GO" id="GO:0016020">
    <property type="term" value="C:membrane"/>
    <property type="evidence" value="ECO:0007669"/>
    <property type="project" value="UniProtKB-SubCell"/>
</dbReference>
<protein>
    <recommendedName>
        <fullName evidence="11">Putative inorganic phosphate cotransporter</fullName>
    </recommendedName>
</protein>
<feature type="transmembrane region" description="Helical" evidence="12">
    <location>
        <begin position="182"/>
        <end position="201"/>
    </location>
</feature>
<organism evidence="14 15">
    <name type="scientific">Parnassius mnemosyne</name>
    <name type="common">clouded apollo</name>
    <dbReference type="NCBI Taxonomy" id="213953"/>
    <lineage>
        <taxon>Eukaryota</taxon>
        <taxon>Metazoa</taxon>
        <taxon>Ecdysozoa</taxon>
        <taxon>Arthropoda</taxon>
        <taxon>Hexapoda</taxon>
        <taxon>Insecta</taxon>
        <taxon>Pterygota</taxon>
        <taxon>Neoptera</taxon>
        <taxon>Endopterygota</taxon>
        <taxon>Lepidoptera</taxon>
        <taxon>Glossata</taxon>
        <taxon>Ditrysia</taxon>
        <taxon>Papilionoidea</taxon>
        <taxon>Papilionidae</taxon>
        <taxon>Parnassiinae</taxon>
        <taxon>Parnassini</taxon>
        <taxon>Parnassius</taxon>
        <taxon>Driopa</taxon>
    </lineage>
</organism>
<keyword evidence="9" id="KW-0406">Ion transport</keyword>
<proteinExistence type="inferred from homology"/>
<dbReference type="GO" id="GO:0006820">
    <property type="term" value="P:monoatomic anion transport"/>
    <property type="evidence" value="ECO:0007669"/>
    <property type="project" value="TreeGrafter"/>
</dbReference>
<comment type="function">
    <text evidence="10">May be an inorganic phosphate cotransporter.</text>
</comment>
<evidence type="ECO:0000256" key="2">
    <source>
        <dbReference type="ARBA" id="ARBA00008586"/>
    </source>
</evidence>
<feature type="transmembrane region" description="Helical" evidence="12">
    <location>
        <begin position="63"/>
        <end position="83"/>
    </location>
</feature>
<evidence type="ECO:0000256" key="8">
    <source>
        <dbReference type="ARBA" id="ARBA00023136"/>
    </source>
</evidence>
<dbReference type="InterPro" id="IPR036259">
    <property type="entry name" value="MFS_trans_sf"/>
</dbReference>
<evidence type="ECO:0000256" key="5">
    <source>
        <dbReference type="ARBA" id="ARBA00022847"/>
    </source>
</evidence>
<reference evidence="14 15" key="1">
    <citation type="submission" date="2023-11" db="EMBL/GenBank/DDBJ databases">
        <authorList>
            <person name="Hedman E."/>
            <person name="Englund M."/>
            <person name="Stromberg M."/>
            <person name="Nyberg Akerstrom W."/>
            <person name="Nylinder S."/>
            <person name="Jareborg N."/>
            <person name="Kallberg Y."/>
            <person name="Kronander E."/>
        </authorList>
    </citation>
    <scope>NUCLEOTIDE SEQUENCE [LARGE SCALE GENOMIC DNA]</scope>
</reference>
<feature type="transmembrane region" description="Helical" evidence="12">
    <location>
        <begin position="321"/>
        <end position="340"/>
    </location>
</feature>
<dbReference type="InterPro" id="IPR020846">
    <property type="entry name" value="MFS_dom"/>
</dbReference>
<comment type="similarity">
    <text evidence="2">Belongs to the major facilitator superfamily. Sodium/anion cotransporter family.</text>
</comment>
<feature type="transmembrane region" description="Helical" evidence="12">
    <location>
        <begin position="346"/>
        <end position="371"/>
    </location>
</feature>
<keyword evidence="8 12" id="KW-0472">Membrane</keyword>
<accession>A0AAV1KBW2</accession>
<dbReference type="Pfam" id="PF07690">
    <property type="entry name" value="MFS_1"/>
    <property type="match status" value="1"/>
</dbReference>
<dbReference type="Proteomes" id="UP001314205">
    <property type="component" value="Unassembled WGS sequence"/>
</dbReference>
<keyword evidence="15" id="KW-1185">Reference proteome</keyword>
<dbReference type="SUPFAM" id="SSF103473">
    <property type="entry name" value="MFS general substrate transporter"/>
    <property type="match status" value="1"/>
</dbReference>
<keyword evidence="6 12" id="KW-1133">Transmembrane helix</keyword>
<feature type="domain" description="Major facilitator superfamily (MFS) profile" evidence="13">
    <location>
        <begin position="23"/>
        <end position="439"/>
    </location>
</feature>
<evidence type="ECO:0000256" key="10">
    <source>
        <dbReference type="ARBA" id="ARBA00054632"/>
    </source>
</evidence>
<evidence type="ECO:0000313" key="15">
    <source>
        <dbReference type="Proteomes" id="UP001314205"/>
    </source>
</evidence>
<feature type="transmembrane region" description="Helical" evidence="12">
    <location>
        <begin position="288"/>
        <end position="309"/>
    </location>
</feature>
<evidence type="ECO:0000256" key="1">
    <source>
        <dbReference type="ARBA" id="ARBA00004141"/>
    </source>
</evidence>
<dbReference type="FunFam" id="1.20.1250.20:FF:000144">
    <property type="entry name" value="Picot, isoform B"/>
    <property type="match status" value="1"/>
</dbReference>
<feature type="transmembrane region" description="Helical" evidence="12">
    <location>
        <begin position="383"/>
        <end position="404"/>
    </location>
</feature>
<dbReference type="FunFam" id="1.20.1250.20:FF:000003">
    <property type="entry name" value="Solute carrier family 17 member 3"/>
    <property type="match status" value="1"/>
</dbReference>
<dbReference type="InterPro" id="IPR050382">
    <property type="entry name" value="MFS_Na/Anion_cotransporter"/>
</dbReference>
<dbReference type="GO" id="GO:0015293">
    <property type="term" value="F:symporter activity"/>
    <property type="evidence" value="ECO:0007669"/>
    <property type="project" value="UniProtKB-KW"/>
</dbReference>
<evidence type="ECO:0000313" key="14">
    <source>
        <dbReference type="EMBL" id="CAK1579844.1"/>
    </source>
</evidence>
<keyword evidence="3" id="KW-0813">Transport</keyword>
<evidence type="ECO:0000256" key="12">
    <source>
        <dbReference type="SAM" id="Phobius"/>
    </source>
</evidence>
<evidence type="ECO:0000256" key="3">
    <source>
        <dbReference type="ARBA" id="ARBA00022448"/>
    </source>
</evidence>
<dbReference type="PANTHER" id="PTHR11662:SF280">
    <property type="entry name" value="FI21844P1-RELATED"/>
    <property type="match status" value="1"/>
</dbReference>
<dbReference type="AlphaFoldDB" id="A0AAV1KBW2"/>
<evidence type="ECO:0000256" key="6">
    <source>
        <dbReference type="ARBA" id="ARBA00022989"/>
    </source>
</evidence>
<dbReference type="CDD" id="cd17318">
    <property type="entry name" value="MFS_SLC17"/>
    <property type="match status" value="1"/>
</dbReference>
<dbReference type="PROSITE" id="PS50850">
    <property type="entry name" value="MFS"/>
    <property type="match status" value="1"/>
</dbReference>
<keyword evidence="7" id="KW-0915">Sodium</keyword>
<evidence type="ECO:0000256" key="9">
    <source>
        <dbReference type="ARBA" id="ARBA00023201"/>
    </source>
</evidence>
<evidence type="ECO:0000256" key="4">
    <source>
        <dbReference type="ARBA" id="ARBA00022692"/>
    </source>
</evidence>
<feature type="transmembrane region" description="Helical" evidence="12">
    <location>
        <begin position="416"/>
        <end position="435"/>
    </location>
</feature>
<evidence type="ECO:0000256" key="11">
    <source>
        <dbReference type="ARBA" id="ARBA00068450"/>
    </source>
</evidence>
<dbReference type="InterPro" id="IPR027378">
    <property type="entry name" value="Nucleotide_channel_N"/>
</dbReference>